<keyword evidence="4" id="KW-1185">Reference proteome</keyword>
<evidence type="ECO:0000256" key="1">
    <source>
        <dbReference type="ARBA" id="ARBA00006484"/>
    </source>
</evidence>
<evidence type="ECO:0000256" key="2">
    <source>
        <dbReference type="ARBA" id="ARBA00023002"/>
    </source>
</evidence>
<dbReference type="CDD" id="cd05233">
    <property type="entry name" value="SDR_c"/>
    <property type="match status" value="1"/>
</dbReference>
<dbReference type="FunFam" id="3.40.50.720:FF:000173">
    <property type="entry name" value="3-oxoacyl-[acyl-carrier protein] reductase"/>
    <property type="match status" value="1"/>
</dbReference>
<proteinExistence type="inferred from homology"/>
<reference evidence="3 4" key="1">
    <citation type="journal article" date="2015" name="Stand. Genomic Sci.">
        <title>Genomic Encyclopedia of Bacterial and Archaeal Type Strains, Phase III: the genomes of soil and plant-associated and newly described type strains.</title>
        <authorList>
            <person name="Whitman W.B."/>
            <person name="Woyke T."/>
            <person name="Klenk H.P."/>
            <person name="Zhou Y."/>
            <person name="Lilburn T.G."/>
            <person name="Beck B.J."/>
            <person name="De Vos P."/>
            <person name="Vandamme P."/>
            <person name="Eisen J.A."/>
            <person name="Garrity G."/>
            <person name="Hugenholtz P."/>
            <person name="Kyrpides N.C."/>
        </authorList>
    </citation>
    <scope>NUCLEOTIDE SEQUENCE [LARGE SCALE GENOMIC DNA]</scope>
    <source>
        <strain evidence="3 4">CV53</strain>
    </source>
</reference>
<gene>
    <name evidence="3" type="ORF">EV146_105208</name>
</gene>
<dbReference type="AlphaFoldDB" id="A0A4R2BF09"/>
<dbReference type="InterPro" id="IPR050259">
    <property type="entry name" value="SDR"/>
</dbReference>
<evidence type="ECO:0000313" key="4">
    <source>
        <dbReference type="Proteomes" id="UP000295689"/>
    </source>
</evidence>
<dbReference type="Gene3D" id="3.40.50.720">
    <property type="entry name" value="NAD(P)-binding Rossmann-like Domain"/>
    <property type="match status" value="1"/>
</dbReference>
<dbReference type="NCBIfam" id="NF047420">
    <property type="entry name" value="EF_P_mod_YmfI"/>
    <property type="match status" value="1"/>
</dbReference>
<name>A0A4R2BF09_9BACI</name>
<dbReference type="EMBL" id="SLVV01000005">
    <property type="protein sequence ID" value="TCN25551.1"/>
    <property type="molecule type" value="Genomic_DNA"/>
</dbReference>
<dbReference type="Proteomes" id="UP000295689">
    <property type="component" value="Unassembled WGS sequence"/>
</dbReference>
<comment type="similarity">
    <text evidence="1">Belongs to the short-chain dehydrogenases/reductases (SDR) family.</text>
</comment>
<dbReference type="OrthoDB" id="9803333at2"/>
<comment type="caution">
    <text evidence="3">The sequence shown here is derived from an EMBL/GenBank/DDBJ whole genome shotgun (WGS) entry which is preliminary data.</text>
</comment>
<evidence type="ECO:0000313" key="3">
    <source>
        <dbReference type="EMBL" id="TCN25551.1"/>
    </source>
</evidence>
<dbReference type="PANTHER" id="PTHR42879">
    <property type="entry name" value="3-OXOACYL-(ACYL-CARRIER-PROTEIN) REDUCTASE"/>
    <property type="match status" value="1"/>
</dbReference>
<protein>
    <submittedName>
        <fullName evidence="3">3-oxoacyl-[acyl-carrier protein] reductase</fullName>
    </submittedName>
</protein>
<dbReference type="GO" id="GO:0016491">
    <property type="term" value="F:oxidoreductase activity"/>
    <property type="evidence" value="ECO:0007669"/>
    <property type="project" value="UniProtKB-KW"/>
</dbReference>
<dbReference type="RefSeq" id="WP_121609198.1">
    <property type="nucleotide sequence ID" value="NZ_CP033044.1"/>
</dbReference>
<dbReference type="PRINTS" id="PR00081">
    <property type="entry name" value="GDHRDH"/>
</dbReference>
<dbReference type="SUPFAM" id="SSF51735">
    <property type="entry name" value="NAD(P)-binding Rossmann-fold domains"/>
    <property type="match status" value="1"/>
</dbReference>
<dbReference type="PANTHER" id="PTHR42879:SF2">
    <property type="entry name" value="3-OXOACYL-[ACYL-CARRIER-PROTEIN] REDUCTASE FABG"/>
    <property type="match status" value="1"/>
</dbReference>
<keyword evidence="2" id="KW-0560">Oxidoreductase</keyword>
<sequence length="240" mass="25585">MKKFILITGASGAIGQAIALKLAAEGFSLYVHYNQNHKEILSLLSRLDVYKGDYIPIKADLSSPSGYKELASQVFSLDGIVHNAGHALYGLLQDVEEAEVARLIQVHVTSPLLLTKLLLPKLISKKAGSIVAITSIWGQTGAANEVVYSTVKGAQISFVKALSKELAPSGIRVNGVAPGAIETPMLSSFSPDELDAVKNEIPVARLGTPEDIAHGVEFLLSEKADYITGQILSINGGWHI</sequence>
<dbReference type="InterPro" id="IPR002347">
    <property type="entry name" value="SDR_fam"/>
</dbReference>
<dbReference type="PRINTS" id="PR00080">
    <property type="entry name" value="SDRFAMILY"/>
</dbReference>
<accession>A0A4R2BF09</accession>
<dbReference type="Pfam" id="PF13561">
    <property type="entry name" value="adh_short_C2"/>
    <property type="match status" value="1"/>
</dbReference>
<dbReference type="InterPro" id="IPR036291">
    <property type="entry name" value="NAD(P)-bd_dom_sf"/>
</dbReference>
<organism evidence="3 4">
    <name type="scientific">Mesobacillus foraminis</name>
    <dbReference type="NCBI Taxonomy" id="279826"/>
    <lineage>
        <taxon>Bacteria</taxon>
        <taxon>Bacillati</taxon>
        <taxon>Bacillota</taxon>
        <taxon>Bacilli</taxon>
        <taxon>Bacillales</taxon>
        <taxon>Bacillaceae</taxon>
        <taxon>Mesobacillus</taxon>
    </lineage>
</organism>